<reference evidence="1" key="1">
    <citation type="submission" date="2021-06" db="EMBL/GenBank/DDBJ databases">
        <authorList>
            <person name="Kallberg Y."/>
            <person name="Tangrot J."/>
            <person name="Rosling A."/>
        </authorList>
    </citation>
    <scope>NUCLEOTIDE SEQUENCE</scope>
    <source>
        <strain evidence="1">MA461A</strain>
    </source>
</reference>
<proteinExistence type="predicted"/>
<organism evidence="1 2">
    <name type="scientific">Racocetra persica</name>
    <dbReference type="NCBI Taxonomy" id="160502"/>
    <lineage>
        <taxon>Eukaryota</taxon>
        <taxon>Fungi</taxon>
        <taxon>Fungi incertae sedis</taxon>
        <taxon>Mucoromycota</taxon>
        <taxon>Glomeromycotina</taxon>
        <taxon>Glomeromycetes</taxon>
        <taxon>Diversisporales</taxon>
        <taxon>Gigasporaceae</taxon>
        <taxon>Racocetra</taxon>
    </lineage>
</organism>
<evidence type="ECO:0000313" key="2">
    <source>
        <dbReference type="Proteomes" id="UP000789920"/>
    </source>
</evidence>
<keyword evidence="2" id="KW-1185">Reference proteome</keyword>
<accession>A0ACA9L1K3</accession>
<gene>
    <name evidence="1" type="ORF">RPERSI_LOCUS2050</name>
</gene>
<sequence>MRRKKGKVSPECLNKVENEYSSQLKRFVTVISGRLTYSELLQWATYMKSEDINLRTKGEQTLYSIWTDIFPDDRTPGIHMWDYVKRGVELYKNVELNAFDESLVDFINICYDIEKFREQWQDSSQVFYPLYYQQFSTPNNSSVRPQFSSQPSQPSSSTSSIRPSRRVQPISLGKRIQDLTLPNTIMQTNCSEQEIKFFEKIADNKMDNFCLNLWVKNVFSAVPKMQHYAHVYLILAWNEEYPTCIDHNGYVHLLNGMKLYVERFPKPYNINVKTLIKILRKLEKKKCGIFEIDSNNGTQHMDVDLEGKESENSILRELYDNPSIAQFQDVHRLY</sequence>
<protein>
    <submittedName>
        <fullName evidence="1">11443_t:CDS:1</fullName>
    </submittedName>
</protein>
<feature type="non-terminal residue" evidence="1">
    <location>
        <position position="334"/>
    </location>
</feature>
<evidence type="ECO:0000313" key="1">
    <source>
        <dbReference type="EMBL" id="CAG8506251.1"/>
    </source>
</evidence>
<name>A0ACA9L1K3_9GLOM</name>
<comment type="caution">
    <text evidence="1">The sequence shown here is derived from an EMBL/GenBank/DDBJ whole genome shotgun (WGS) entry which is preliminary data.</text>
</comment>
<dbReference type="Proteomes" id="UP000789920">
    <property type="component" value="Unassembled WGS sequence"/>
</dbReference>
<dbReference type="EMBL" id="CAJVQC010002126">
    <property type="protein sequence ID" value="CAG8506251.1"/>
    <property type="molecule type" value="Genomic_DNA"/>
</dbReference>